<feature type="domain" description="Helix-turn-helix" evidence="1">
    <location>
        <begin position="43"/>
        <end position="79"/>
    </location>
</feature>
<dbReference type="GeneID" id="78403198"/>
<dbReference type="AlphaFoldDB" id="A0A7H9DWW5"/>
<dbReference type="KEGG" id="efal:FH779_17050"/>
<dbReference type="RefSeq" id="WP_038336224.1">
    <property type="nucleotide sequence ID" value="NZ_CP040908.1"/>
</dbReference>
<sequence>MKSQPLNSVNWFQQLIEEINKMQQAFEDGNISSLDLYLMEERDVLQYLKICKSTLYNYRKKKILKAYNYFGRNVYFRHEVYEAILKQLIK</sequence>
<accession>A0A7H9DWW5</accession>
<evidence type="ECO:0000259" key="1">
    <source>
        <dbReference type="Pfam" id="PF12728"/>
    </source>
</evidence>
<keyword evidence="3" id="KW-1185">Reference proteome</keyword>
<dbReference type="EMBL" id="CP040908">
    <property type="protein sequence ID" value="QLL59687.1"/>
    <property type="molecule type" value="Genomic_DNA"/>
</dbReference>
<dbReference type="InterPro" id="IPR041657">
    <property type="entry name" value="HTH_17"/>
</dbReference>
<dbReference type="Proteomes" id="UP000510643">
    <property type="component" value="Chromosome"/>
</dbReference>
<gene>
    <name evidence="2" type="ORF">FH779_17050</name>
</gene>
<organism evidence="2 3">
    <name type="scientific">Empedobacter falsenii</name>
    <dbReference type="NCBI Taxonomy" id="343874"/>
    <lineage>
        <taxon>Bacteria</taxon>
        <taxon>Pseudomonadati</taxon>
        <taxon>Bacteroidota</taxon>
        <taxon>Flavobacteriia</taxon>
        <taxon>Flavobacteriales</taxon>
        <taxon>Weeksellaceae</taxon>
        <taxon>Empedobacter</taxon>
    </lineage>
</organism>
<reference evidence="2 3" key="1">
    <citation type="submission" date="2019-06" db="EMBL/GenBank/DDBJ databases">
        <title>Emergence of pandrug resistant Empedobacter falsenii in China.</title>
        <authorList>
            <person name="Dong N."/>
            <person name="Chen S."/>
            <person name="Zhang R."/>
        </authorList>
    </citation>
    <scope>NUCLEOTIDE SEQUENCE [LARGE SCALE GENOMIC DNA]</scope>
    <source>
        <strain evidence="2 3">1681-1</strain>
    </source>
</reference>
<evidence type="ECO:0000313" key="2">
    <source>
        <dbReference type="EMBL" id="QLL59687.1"/>
    </source>
</evidence>
<name>A0A7H9DWW5_9FLAO</name>
<dbReference type="Pfam" id="PF12728">
    <property type="entry name" value="HTH_17"/>
    <property type="match status" value="1"/>
</dbReference>
<dbReference type="OrthoDB" id="1447687at2"/>
<proteinExistence type="predicted"/>
<protein>
    <submittedName>
        <fullName evidence="2">Helix-turn-helix domain-containing protein</fullName>
    </submittedName>
</protein>
<evidence type="ECO:0000313" key="3">
    <source>
        <dbReference type="Proteomes" id="UP000510643"/>
    </source>
</evidence>